<dbReference type="AlphaFoldDB" id="A0A1W7D5Y1"/>
<dbReference type="EMBL" id="CP021121">
    <property type="protein sequence ID" value="ARQ72382.1"/>
    <property type="molecule type" value="Genomic_DNA"/>
</dbReference>
<dbReference type="OrthoDB" id="4335972at2"/>
<keyword evidence="3" id="KW-1185">Reference proteome</keyword>
<protein>
    <recommendedName>
        <fullName evidence="1">PASTA domain-containing protein</fullName>
    </recommendedName>
</protein>
<dbReference type="CDD" id="cd06577">
    <property type="entry name" value="PASTA_pknB"/>
    <property type="match status" value="1"/>
</dbReference>
<dbReference type="PROSITE" id="PS51178">
    <property type="entry name" value="PASTA"/>
    <property type="match status" value="1"/>
</dbReference>
<evidence type="ECO:0000313" key="3">
    <source>
        <dbReference type="Proteomes" id="UP000194218"/>
    </source>
</evidence>
<organism evidence="2 3">
    <name type="scientific">Streptomyces marincola</name>
    <dbReference type="NCBI Taxonomy" id="2878388"/>
    <lineage>
        <taxon>Bacteria</taxon>
        <taxon>Bacillati</taxon>
        <taxon>Actinomycetota</taxon>
        <taxon>Actinomycetes</taxon>
        <taxon>Kitasatosporales</taxon>
        <taxon>Streptomycetaceae</taxon>
        <taxon>Streptomyces</taxon>
    </lineage>
</organism>
<evidence type="ECO:0000313" key="2">
    <source>
        <dbReference type="EMBL" id="ARQ72382.1"/>
    </source>
</evidence>
<dbReference type="Gene3D" id="3.30.10.20">
    <property type="match status" value="1"/>
</dbReference>
<name>A0A1W7D5Y1_9ACTN</name>
<reference evidence="2 3" key="1">
    <citation type="submission" date="2017-05" db="EMBL/GenBank/DDBJ databases">
        <title>Complete genome sequence of Streptomyces sp. SCSIO 03032 revealed the diverse biosynthetic pathways for its bioactive secondary metabolites.</title>
        <authorList>
            <person name="Ma L."/>
            <person name="Zhu Y."/>
            <person name="Zhang W."/>
            <person name="Zhang G."/>
            <person name="Tian X."/>
            <person name="Zhang S."/>
            <person name="Zhang C."/>
        </authorList>
    </citation>
    <scope>NUCLEOTIDE SEQUENCE [LARGE SCALE GENOMIC DNA]</scope>
    <source>
        <strain evidence="2 3">SCSIO 03032</strain>
    </source>
</reference>
<dbReference type="KEGG" id="smao:CAG99_15200"/>
<accession>A0A1W7D5Y1</accession>
<dbReference type="InterPro" id="IPR005543">
    <property type="entry name" value="PASTA_dom"/>
</dbReference>
<proteinExistence type="predicted"/>
<gene>
    <name evidence="2" type="ORF">CAG99_15200</name>
</gene>
<evidence type="ECO:0000259" key="1">
    <source>
        <dbReference type="PROSITE" id="PS51178"/>
    </source>
</evidence>
<sequence>MPDLTGSGLQAAQDAAQDAGFHDLTSHDSLGRDRMQIMDRNWIVCFQSPEPGEHATDTEIDFGAVKLAEECPDEDSTEPVAEAGETMPDLVGESVNVARDALPDGVGLTVRDVSGEDRMILVESNWQVCAQEPAAGTGLAGESVTLRAVKFEEPCP</sequence>
<feature type="domain" description="PASTA" evidence="1">
    <location>
        <begin position="81"/>
        <end position="150"/>
    </location>
</feature>
<dbReference type="Proteomes" id="UP000194218">
    <property type="component" value="Chromosome"/>
</dbReference>